<reference evidence="1 2" key="1">
    <citation type="journal article" date="2015" name="Nature">
        <title>rRNA introns, odd ribosomes, and small enigmatic genomes across a large radiation of phyla.</title>
        <authorList>
            <person name="Brown C.T."/>
            <person name="Hug L.A."/>
            <person name="Thomas B.C."/>
            <person name="Sharon I."/>
            <person name="Castelle C.J."/>
            <person name="Singh A."/>
            <person name="Wilkins M.J."/>
            <person name="Williams K.H."/>
            <person name="Banfield J.F."/>
        </authorList>
    </citation>
    <scope>NUCLEOTIDE SEQUENCE [LARGE SCALE GENOMIC DNA]</scope>
</reference>
<dbReference type="InterPro" id="IPR038573">
    <property type="entry name" value="BrnT_sf"/>
</dbReference>
<dbReference type="AlphaFoldDB" id="A0A0G0F8H6"/>
<evidence type="ECO:0008006" key="3">
    <source>
        <dbReference type="Google" id="ProtNLM"/>
    </source>
</evidence>
<evidence type="ECO:0000313" key="2">
    <source>
        <dbReference type="Proteomes" id="UP000034492"/>
    </source>
</evidence>
<proteinExistence type="predicted"/>
<name>A0A0G0F8H6_9BACT</name>
<gene>
    <name evidence="1" type="ORF">US19_C0011G0003</name>
</gene>
<dbReference type="EMBL" id="LBSA01000011">
    <property type="protein sequence ID" value="KKQ09800.1"/>
    <property type="molecule type" value="Genomic_DNA"/>
</dbReference>
<evidence type="ECO:0000313" key="1">
    <source>
        <dbReference type="EMBL" id="KKQ09800.1"/>
    </source>
</evidence>
<dbReference type="PATRIC" id="fig|1618426.3.peg.469"/>
<dbReference type="Proteomes" id="UP000034492">
    <property type="component" value="Unassembled WGS sequence"/>
</dbReference>
<organism evidence="1 2">
    <name type="scientific">Candidatus Daviesbacteria bacterium GW2011_GWB1_36_5</name>
    <dbReference type="NCBI Taxonomy" id="1618426"/>
    <lineage>
        <taxon>Bacteria</taxon>
        <taxon>Candidatus Daviesiibacteriota</taxon>
    </lineage>
</organism>
<accession>A0A0G0F8H6</accession>
<protein>
    <recommendedName>
        <fullName evidence="3">Toxin-antitoxin system, toxin component</fullName>
    </recommendedName>
</protein>
<dbReference type="Gene3D" id="3.10.450.530">
    <property type="entry name" value="Ribonuclease toxin, BrnT, of type II toxin-antitoxin system"/>
    <property type="match status" value="1"/>
</dbReference>
<comment type="caution">
    <text evidence="1">The sequence shown here is derived from an EMBL/GenBank/DDBJ whole genome shotgun (WGS) entry which is preliminary data.</text>
</comment>
<sequence>MKRFEWDKAKNAKLKKERGIGFEDITAAILLGDLMDVIGHHNPDKYPNQNVYVVKIEDYIYLVPFVEDEEKKFLKTIYPSRKMTKKYVTERKKL</sequence>